<dbReference type="Gramene" id="PUZ68649">
    <property type="protein sequence ID" value="PUZ68649"/>
    <property type="gene ID" value="GQ55_2G045800"/>
</dbReference>
<evidence type="ECO:0000256" key="1">
    <source>
        <dbReference type="SAM" id="MobiDB-lite"/>
    </source>
</evidence>
<accession>A0A2T7ELE8</accession>
<feature type="region of interest" description="Disordered" evidence="1">
    <location>
        <begin position="373"/>
        <end position="471"/>
    </location>
</feature>
<dbReference type="Proteomes" id="UP000244336">
    <property type="component" value="Chromosome 2"/>
</dbReference>
<dbReference type="PANTHER" id="PTHR34835:SF85">
    <property type="entry name" value="AMINOTRANSFERASE-LIKE PLANT MOBILE DOMAIN-CONTAINING PROTEIN"/>
    <property type="match status" value="1"/>
</dbReference>
<name>A0A2T7ELE8_9POAL</name>
<reference evidence="2 3" key="1">
    <citation type="submission" date="2018-04" db="EMBL/GenBank/DDBJ databases">
        <title>WGS assembly of Panicum hallii var. hallii HAL2.</title>
        <authorList>
            <person name="Lovell J."/>
            <person name="Jenkins J."/>
            <person name="Lowry D."/>
            <person name="Mamidi S."/>
            <person name="Sreedasyam A."/>
            <person name="Weng X."/>
            <person name="Barry K."/>
            <person name="Bonette J."/>
            <person name="Campitelli B."/>
            <person name="Daum C."/>
            <person name="Gordon S."/>
            <person name="Gould B."/>
            <person name="Lipzen A."/>
            <person name="MacQueen A."/>
            <person name="Palacio-Mejia J."/>
            <person name="Plott C."/>
            <person name="Shakirov E."/>
            <person name="Shu S."/>
            <person name="Yoshinaga Y."/>
            <person name="Zane M."/>
            <person name="Rokhsar D."/>
            <person name="Grimwood J."/>
            <person name="Schmutz J."/>
            <person name="Juenger T."/>
        </authorList>
    </citation>
    <scope>NUCLEOTIDE SEQUENCE [LARGE SCALE GENOMIC DNA]</scope>
    <source>
        <strain evidence="3">cv. HAL2</strain>
    </source>
</reference>
<gene>
    <name evidence="2" type="ORF">GQ55_2G045800</name>
</gene>
<keyword evidence="3" id="KW-1185">Reference proteome</keyword>
<feature type="compositionally biased region" description="Basic and acidic residues" evidence="1">
    <location>
        <begin position="24"/>
        <end position="35"/>
    </location>
</feature>
<feature type="compositionally biased region" description="Low complexity" evidence="1">
    <location>
        <begin position="398"/>
        <end position="411"/>
    </location>
</feature>
<feature type="region of interest" description="Disordered" evidence="1">
    <location>
        <begin position="334"/>
        <end position="354"/>
    </location>
</feature>
<organism evidence="2 3">
    <name type="scientific">Panicum hallii var. hallii</name>
    <dbReference type="NCBI Taxonomy" id="1504633"/>
    <lineage>
        <taxon>Eukaryota</taxon>
        <taxon>Viridiplantae</taxon>
        <taxon>Streptophyta</taxon>
        <taxon>Embryophyta</taxon>
        <taxon>Tracheophyta</taxon>
        <taxon>Spermatophyta</taxon>
        <taxon>Magnoliopsida</taxon>
        <taxon>Liliopsida</taxon>
        <taxon>Poales</taxon>
        <taxon>Poaceae</taxon>
        <taxon>PACMAD clade</taxon>
        <taxon>Panicoideae</taxon>
        <taxon>Panicodae</taxon>
        <taxon>Paniceae</taxon>
        <taxon>Panicinae</taxon>
        <taxon>Panicum</taxon>
        <taxon>Panicum sect. Panicum</taxon>
    </lineage>
</organism>
<evidence type="ECO:0000313" key="2">
    <source>
        <dbReference type="EMBL" id="PUZ68649.1"/>
    </source>
</evidence>
<proteinExistence type="predicted"/>
<evidence type="ECO:0000313" key="3">
    <source>
        <dbReference type="Proteomes" id="UP000244336"/>
    </source>
</evidence>
<sequence length="471" mass="51724">MAPPGMISRKRQAKSRLPASDLVHSQESHEEQGNKCSQKRCDINMRSSPKCVVDAIAALSLDQKNKIKELGFGELLKFSLDGFGDRYMLEFLMDHTDPENMEIRVGGGDKNLPINEHVVQCVLGVPTGKGRDTPDYPNMESELNNLRTELGVKTDKIKSSDLIAKINGGGTDYLTIRCFFILLCYKLLLPSSQNHVTEREVALTKSPKDIAEVNWAKAVVDNLRLAARKWHSNKLAVSKKKRTLSGCVACLLLYYLDHLRSPHSIPCIITPRTSVYTTEIIKKIIKADKRSHSDLSPRKREIATSYFNTVDTLMGQILKERNLFMISMGVQDAQNSSRAAEPQGGDSGIQDDPRNEHFEAYHEVAADQQIRIVDGSPTAPPPAPAAEDGSSVPPPPAADGSLTALAAAAAEDGGGGSLPPAASLKHARKRTVRKETGKMTLNASKGDKDEDKNPGLRRSKRRMNHPTPSNY</sequence>
<feature type="compositionally biased region" description="Basic and acidic residues" evidence="1">
    <location>
        <begin position="445"/>
        <end position="454"/>
    </location>
</feature>
<protein>
    <submittedName>
        <fullName evidence="2">Uncharacterized protein</fullName>
    </submittedName>
</protein>
<dbReference type="PANTHER" id="PTHR34835">
    <property type="entry name" value="OS07G0283600 PROTEIN-RELATED"/>
    <property type="match status" value="1"/>
</dbReference>
<feature type="region of interest" description="Disordered" evidence="1">
    <location>
        <begin position="1"/>
        <end position="35"/>
    </location>
</feature>
<feature type="compositionally biased region" description="Basic residues" evidence="1">
    <location>
        <begin position="455"/>
        <end position="464"/>
    </location>
</feature>
<dbReference type="OrthoDB" id="696856at2759"/>
<dbReference type="EMBL" id="CM009750">
    <property type="protein sequence ID" value="PUZ68649.1"/>
    <property type="molecule type" value="Genomic_DNA"/>
</dbReference>
<dbReference type="AlphaFoldDB" id="A0A2T7ELE8"/>